<evidence type="ECO:0000256" key="13">
    <source>
        <dbReference type="HAMAP-Rule" id="MF_01162"/>
    </source>
</evidence>
<comment type="subcellular location">
    <subcellularLocation>
        <location evidence="13">Cell membrane</location>
        <topology evidence="13">Multi-pass membrane protein</topology>
    </subcellularLocation>
</comment>
<keyword evidence="8 13" id="KW-0067">ATP-binding</keyword>
<dbReference type="PANTHER" id="PTHR43201">
    <property type="entry name" value="ACYL-COA SYNTHETASE"/>
    <property type="match status" value="1"/>
</dbReference>
<dbReference type="Gene3D" id="3.30.300.30">
    <property type="match status" value="1"/>
</dbReference>
<keyword evidence="10 13" id="KW-0472">Membrane</keyword>
<dbReference type="EC" id="6.2.1.20" evidence="13"/>
<reference evidence="15 17" key="1">
    <citation type="journal article" date="2017" name="Nat. Microbiol.">
        <title>Natural product diversity associated with the nematode symbionts Photorhabdus and Xenorhabdus.</title>
        <authorList>
            <person name="Tobias N.J."/>
            <person name="Wolff H."/>
            <person name="Djahanschiri B."/>
            <person name="Grundmann F."/>
            <person name="Kronenwerth M."/>
            <person name="Shi Y.M."/>
            <person name="Simonyi S."/>
            <person name="Grun P."/>
            <person name="Shapiro-Ilan D."/>
            <person name="Pidot S.J."/>
            <person name="Stinear T.P."/>
            <person name="Ebersberger I."/>
            <person name="Bode H.B."/>
        </authorList>
    </citation>
    <scope>NUCLEOTIDE SEQUENCE [LARGE SCALE GENOMIC DNA]</scope>
    <source>
        <strain evidence="15 17">DSM 16337</strain>
    </source>
</reference>
<evidence type="ECO:0000256" key="2">
    <source>
        <dbReference type="ARBA" id="ARBA00022475"/>
    </source>
</evidence>
<keyword evidence="4 13" id="KW-0436">Ligase</keyword>
<dbReference type="PANTHER" id="PTHR43201:SF5">
    <property type="entry name" value="MEDIUM-CHAIN ACYL-COA LIGASE ACSF2, MITOCHONDRIAL"/>
    <property type="match status" value="1"/>
</dbReference>
<comment type="similarity">
    <text evidence="13">In the C-terminal section; belongs to the ATP-dependent AMP-binding enzyme family.</text>
</comment>
<evidence type="ECO:0000313" key="15">
    <source>
        <dbReference type="EMBL" id="PHM26724.1"/>
    </source>
</evidence>
<dbReference type="InterPro" id="IPR042099">
    <property type="entry name" value="ANL_N_sf"/>
</dbReference>
<evidence type="ECO:0000313" key="17">
    <source>
        <dbReference type="Proteomes" id="UP000225605"/>
    </source>
</evidence>
<proteinExistence type="inferred from homology"/>
<dbReference type="Gene3D" id="3.40.50.12780">
    <property type="entry name" value="N-terminal domain of ligase-like"/>
    <property type="match status" value="1"/>
</dbReference>
<keyword evidence="3" id="KW-0997">Cell inner membrane</keyword>
<gene>
    <name evidence="13" type="primary">aas</name>
    <name evidence="16" type="ORF">BDE27_0962</name>
    <name evidence="15" type="ORF">Xehl_00399</name>
</gene>
<evidence type="ECO:0000259" key="14">
    <source>
        <dbReference type="SMART" id="SM00563"/>
    </source>
</evidence>
<sequence length="722" mass="80266">MLLNFIRLLIRVLFRVTIEGDTKQLQQHTKCIITPNHVSFLDGLLIGLFLPIKPVFAIYSNIATRGFLKFIKSYADVVPLDPNNPMAVRTLVKEVEKGRPIVIFPEGRITVTGSLMKIYDGAAFIAAKSGAKVVPIRIEGAEQTVFGRLKGIVKLHWFPKITLKILPAVDLPMPDAPDSTTRRRLAGEHLHAIMMDVRMQTRPKETLFSAYLTAQKRFGRFKFCIEDVNFKEDSYHSLLKKILGISRILERFTQEGEHIGLLLPNATVMAATIYGASLKGRVPALLNYTAGSRGIKNAMQAATIKTIVTSRQFLEKGQLSHLPEQVTEANWVYLEDLKDTITREDKLWILWHLIFPSKAILTSQKPDDDALILFTSGSEGAPKGVVHSHTSLLANVEQIKTVADFTPLDRFMSSLPLFHAFGLTVGLFTPLMTGSRVFLYPSPLHYRVVPELVYDQNCTVLFGTSTFLGNYARFAHPYDFARLRYVVAGAEKLSENTKRVWQDKFGIRILEGYGVTECAPVVAINVPMAAKTGTVGRILPGMEARLLPIQGIEGGGRLQLRGLNVMKGYLRVEAPDRLEPPSAEDAEGNNQIGWYDTGDIVSIDEEGFCTIKGRVKRFAKLAGEMVSLEAVEQIASHVSTDALHAATTRSDRSKGEALVLFTTDANLNRNRMLGVAREIGMPELSVPRDIRYVKQLPLLGSGKPDFVTLILQSYAPLWHDSS</sequence>
<comment type="caution">
    <text evidence="15">The sequence shown here is derived from an EMBL/GenBank/DDBJ whole genome shotgun (WGS) entry which is preliminary data.</text>
</comment>
<evidence type="ECO:0000256" key="10">
    <source>
        <dbReference type="ARBA" id="ARBA00023136"/>
    </source>
</evidence>
<dbReference type="PROSITE" id="PS00455">
    <property type="entry name" value="AMP_BINDING"/>
    <property type="match status" value="1"/>
</dbReference>
<dbReference type="Proteomes" id="UP000225605">
    <property type="component" value="Unassembled WGS sequence"/>
</dbReference>
<dbReference type="AlphaFoldDB" id="A0A2D0IXV5"/>
<dbReference type="EMBL" id="RAQI01000001">
    <property type="protein sequence ID" value="RKE93249.1"/>
    <property type="molecule type" value="Genomic_DNA"/>
</dbReference>
<dbReference type="EC" id="2.3.1.40" evidence="13"/>
<dbReference type="InterPro" id="IPR020845">
    <property type="entry name" value="AMP-binding_CS"/>
</dbReference>
<keyword evidence="11 13" id="KW-0511">Multifunctional enzyme</keyword>
<comment type="catalytic activity">
    <reaction evidence="13">
        <text>a 2-acyl-sn-glycero-3-phosphoethanolamine + a fatty acyl-[ACP] = a 1,2-diacyl-sn-glycero-3-phosphoethanolamine + holo-[ACP]</text>
        <dbReference type="Rhea" id="RHEA:10304"/>
        <dbReference type="Rhea" id="RHEA-COMP:9685"/>
        <dbReference type="Rhea" id="RHEA-COMP:14125"/>
        <dbReference type="ChEBI" id="CHEBI:64479"/>
        <dbReference type="ChEBI" id="CHEBI:64612"/>
        <dbReference type="ChEBI" id="CHEBI:65213"/>
        <dbReference type="ChEBI" id="CHEBI:138651"/>
        <dbReference type="EC" id="2.3.1.40"/>
    </reaction>
</comment>
<evidence type="ECO:0000256" key="7">
    <source>
        <dbReference type="ARBA" id="ARBA00022741"/>
    </source>
</evidence>
<evidence type="ECO:0000256" key="6">
    <source>
        <dbReference type="ARBA" id="ARBA00022692"/>
    </source>
</evidence>
<comment type="catalytic activity">
    <reaction evidence="13">
        <text>a long-chain fatty acid + holo-[ACP] + ATP = a long-chain fatty acyl-[ACP] + AMP + diphosphate</text>
        <dbReference type="Rhea" id="RHEA:45588"/>
        <dbReference type="Rhea" id="RHEA-COMP:9685"/>
        <dbReference type="Rhea" id="RHEA-COMP:12682"/>
        <dbReference type="ChEBI" id="CHEBI:30616"/>
        <dbReference type="ChEBI" id="CHEBI:33019"/>
        <dbReference type="ChEBI" id="CHEBI:57560"/>
        <dbReference type="ChEBI" id="CHEBI:64479"/>
        <dbReference type="ChEBI" id="CHEBI:133243"/>
        <dbReference type="ChEBI" id="CHEBI:456215"/>
        <dbReference type="EC" id="6.2.1.20"/>
    </reaction>
</comment>
<reference evidence="16 18" key="2">
    <citation type="submission" date="2018-09" db="EMBL/GenBank/DDBJ databases">
        <title>Genomic Encyclopedia of Archaeal and Bacterial Type Strains, Phase II (KMG-II): from individual species to whole genera.</title>
        <authorList>
            <person name="Goeker M."/>
        </authorList>
    </citation>
    <scope>NUCLEOTIDE SEQUENCE [LARGE SCALE GENOMIC DNA]</scope>
    <source>
        <strain evidence="16 18">DSM 16337</strain>
    </source>
</reference>
<dbReference type="HAMAP" id="MF_01162">
    <property type="entry name" value="Aas"/>
    <property type="match status" value="1"/>
</dbReference>
<comment type="similarity">
    <text evidence="13">In the N-terminal section; belongs to the 2-acyl-GPE acetyltransferase family.</text>
</comment>
<keyword evidence="6 13" id="KW-0812">Transmembrane</keyword>
<organism evidence="15 17">
    <name type="scientific">Xenorhabdus ehlersii</name>
    <dbReference type="NCBI Taxonomy" id="290111"/>
    <lineage>
        <taxon>Bacteria</taxon>
        <taxon>Pseudomonadati</taxon>
        <taxon>Pseudomonadota</taxon>
        <taxon>Gammaproteobacteria</taxon>
        <taxon>Enterobacterales</taxon>
        <taxon>Morganellaceae</taxon>
        <taxon>Xenorhabdus</taxon>
    </lineage>
</organism>
<evidence type="ECO:0000256" key="3">
    <source>
        <dbReference type="ARBA" id="ARBA00022519"/>
    </source>
</evidence>
<dbReference type="GO" id="GO:0005886">
    <property type="term" value="C:plasma membrane"/>
    <property type="evidence" value="ECO:0007669"/>
    <property type="project" value="UniProtKB-SubCell"/>
</dbReference>
<evidence type="ECO:0000256" key="12">
    <source>
        <dbReference type="ARBA" id="ARBA00023315"/>
    </source>
</evidence>
<keyword evidence="18" id="KW-1185">Reference proteome</keyword>
<dbReference type="SUPFAM" id="SSF56801">
    <property type="entry name" value="Acetyl-CoA synthetase-like"/>
    <property type="match status" value="1"/>
</dbReference>
<feature type="domain" description="Phospholipid/glycerol acyltransferase" evidence="14">
    <location>
        <begin position="31"/>
        <end position="141"/>
    </location>
</feature>
<dbReference type="InterPro" id="IPR023775">
    <property type="entry name" value="Aas"/>
</dbReference>
<keyword evidence="12 13" id="KW-0012">Acyltransferase</keyword>
<evidence type="ECO:0000256" key="8">
    <source>
        <dbReference type="ARBA" id="ARBA00022840"/>
    </source>
</evidence>
<evidence type="ECO:0000256" key="11">
    <source>
        <dbReference type="ARBA" id="ARBA00023268"/>
    </source>
</evidence>
<dbReference type="GO" id="GO:0008654">
    <property type="term" value="P:phospholipid biosynthetic process"/>
    <property type="evidence" value="ECO:0007669"/>
    <property type="project" value="InterPro"/>
</dbReference>
<dbReference type="InterPro" id="IPR002123">
    <property type="entry name" value="Plipid/glycerol_acylTrfase"/>
</dbReference>
<feature type="active site" evidence="13">
    <location>
        <position position="37"/>
    </location>
</feature>
<dbReference type="SMART" id="SM00563">
    <property type="entry name" value="PlsC"/>
    <property type="match status" value="1"/>
</dbReference>
<evidence type="ECO:0000256" key="1">
    <source>
        <dbReference type="ARBA" id="ARBA00006432"/>
    </source>
</evidence>
<dbReference type="Proteomes" id="UP000283568">
    <property type="component" value="Unassembled WGS sequence"/>
</dbReference>
<dbReference type="EMBL" id="NIBT01000002">
    <property type="protein sequence ID" value="PHM26724.1"/>
    <property type="molecule type" value="Genomic_DNA"/>
</dbReference>
<evidence type="ECO:0000313" key="16">
    <source>
        <dbReference type="EMBL" id="RKE93249.1"/>
    </source>
</evidence>
<dbReference type="GO" id="GO:0008922">
    <property type="term" value="F:long-chain fatty acid [acyl-carrier-protein] ligase activity"/>
    <property type="evidence" value="ECO:0007669"/>
    <property type="project" value="UniProtKB-UniRule"/>
</dbReference>
<dbReference type="RefSeq" id="WP_099131056.1">
    <property type="nucleotide sequence ID" value="NZ_CAWNOJ010000031.1"/>
</dbReference>
<dbReference type="GO" id="GO:0006631">
    <property type="term" value="P:fatty acid metabolic process"/>
    <property type="evidence" value="ECO:0007669"/>
    <property type="project" value="InterPro"/>
</dbReference>
<keyword evidence="7 13" id="KW-0547">Nucleotide-binding</keyword>
<keyword evidence="2 13" id="KW-1003">Cell membrane</keyword>
<dbReference type="InterPro" id="IPR045851">
    <property type="entry name" value="AMP-bd_C_sf"/>
</dbReference>
<keyword evidence="5 13" id="KW-0808">Transferase</keyword>
<dbReference type="NCBIfam" id="NF005959">
    <property type="entry name" value="PRK08043.1"/>
    <property type="match status" value="1"/>
</dbReference>
<comment type="caution">
    <text evidence="13">Lacks conserved residue(s) required for the propagation of feature annotation.</text>
</comment>
<dbReference type="OrthoDB" id="9803968at2"/>
<dbReference type="Pfam" id="PF00501">
    <property type="entry name" value="AMP-binding"/>
    <property type="match status" value="1"/>
</dbReference>
<evidence type="ECO:0000313" key="18">
    <source>
        <dbReference type="Proteomes" id="UP000283568"/>
    </source>
</evidence>
<evidence type="ECO:0000256" key="5">
    <source>
        <dbReference type="ARBA" id="ARBA00022679"/>
    </source>
</evidence>
<dbReference type="GO" id="GO:0031956">
    <property type="term" value="F:medium-chain fatty acid-CoA ligase activity"/>
    <property type="evidence" value="ECO:0007669"/>
    <property type="project" value="TreeGrafter"/>
</dbReference>
<name>A0A2D0IXV5_9GAMM</name>
<protein>
    <recommendedName>
        <fullName evidence="13">Bifunctional protein Aas</fullName>
    </recommendedName>
    <domain>
        <recommendedName>
            <fullName evidence="13">2-acylglycerophosphoethanolamine acyltransferase</fullName>
            <ecNumber evidence="13">2.3.1.40</ecNumber>
        </recommendedName>
        <alternativeName>
            <fullName evidence="13">2-acyl-GPE acyltransferase</fullName>
        </alternativeName>
        <alternativeName>
            <fullName evidence="13">Acyl-[acyl-carrier-protein]--phospholipid O-acyltransferase</fullName>
        </alternativeName>
    </domain>
    <domain>
        <recommendedName>
            <fullName evidence="13">Acyl-[acyl-carrier-protein] synthetase</fullName>
            <ecNumber evidence="13">6.2.1.20</ecNumber>
        </recommendedName>
        <alternativeName>
            <fullName evidence="13">Acyl-ACP synthetase</fullName>
        </alternativeName>
        <alternativeName>
            <fullName evidence="13">Long-chain-fatty-acid--[acyl-carrier-protein] ligase</fullName>
        </alternativeName>
    </domain>
</protein>
<comment type="similarity">
    <text evidence="1">Belongs to the ATP-dependent AMP-binding enzyme family.</text>
</comment>
<dbReference type="GO" id="GO:0008779">
    <property type="term" value="F:acyl-[acyl-carrier-protein]-phospholipid O-acyltransferase activity"/>
    <property type="evidence" value="ECO:0007669"/>
    <property type="project" value="UniProtKB-UniRule"/>
</dbReference>
<accession>A0A2D0IXV5</accession>
<evidence type="ECO:0000256" key="4">
    <source>
        <dbReference type="ARBA" id="ARBA00022598"/>
    </source>
</evidence>
<dbReference type="CDD" id="cd07989">
    <property type="entry name" value="LPLAT_AGPAT-like"/>
    <property type="match status" value="1"/>
</dbReference>
<evidence type="ECO:0000256" key="9">
    <source>
        <dbReference type="ARBA" id="ARBA00022989"/>
    </source>
</evidence>
<comment type="function">
    <text evidence="13">Plays a role in lysophospholipid acylation. Transfers fatty acids to the 1-position via an enzyme-bound acyl-ACP intermediate in the presence of ATP and magnesium. Its physiological function is to regenerate phosphatidylethanolamine from 2-acyl-glycero-3-phosphoethanolamine (2-acyl-GPE) formed by transacylation reactions or degradation by phospholipase A1.</text>
</comment>
<keyword evidence="9 13" id="KW-1133">Transmembrane helix</keyword>
<dbReference type="Pfam" id="PF01553">
    <property type="entry name" value="Acyltransferase"/>
    <property type="match status" value="1"/>
</dbReference>
<dbReference type="InterPro" id="IPR000873">
    <property type="entry name" value="AMP-dep_synth/lig_dom"/>
</dbReference>
<dbReference type="SUPFAM" id="SSF69593">
    <property type="entry name" value="Glycerol-3-phosphate (1)-acyltransferase"/>
    <property type="match status" value="1"/>
</dbReference>
<dbReference type="GO" id="GO:0005524">
    <property type="term" value="F:ATP binding"/>
    <property type="evidence" value="ECO:0007669"/>
    <property type="project" value="UniProtKB-KW"/>
</dbReference>